<evidence type="ECO:0000313" key="2">
    <source>
        <dbReference type="EMBL" id="MFB0835847.1"/>
    </source>
</evidence>
<accession>A0ABV4UQZ0</accession>
<feature type="signal peptide" evidence="1">
    <location>
        <begin position="1"/>
        <end position="28"/>
    </location>
</feature>
<sequence>MSTSLGRAVATFAAVSSLVLGTAVGAAAAVVPAAAASSVAAATTAPRVTLQTISSPIVKVGGSATVRPSVAVSGNASVSTPTLTVKQGTRTLVSGKSSAALKAGTYSVTTRVGYKVGTVAKSTSKTQTLVVRTAVALKTIAGKTAPYGKKAVVAPSVSVATGAQLLSKTLTVKQGAKTLVSGKANAHLSAGKYTATTTARYRFPVKTTSTVPTTTRKLVSNGNTAVPMTCKVVKVGSPTTETVPGLDIQLDVREIDHRCTGAFDGAYDGWSSYYPDTATNRAAELRIKTEFDPDADLTDVVLWNEDVAKDVQFAPVVGAAAKIVVFPYVESSRDYLYKTTTTSKQVTKTVWSAAYTSTRTQTLTIKAGPKPVRVAVNGGTRCPAGYPVKGNRTGSNNEWKYHVPGGRYYAVTAPEECFSTTAAARAAGYRASKA</sequence>
<dbReference type="EMBL" id="JBHDLJ010000015">
    <property type="protein sequence ID" value="MFB0835847.1"/>
    <property type="molecule type" value="Genomic_DNA"/>
</dbReference>
<proteinExistence type="predicted"/>
<evidence type="ECO:0008006" key="4">
    <source>
        <dbReference type="Google" id="ProtNLM"/>
    </source>
</evidence>
<reference evidence="2 3" key="1">
    <citation type="submission" date="2024-09" db="EMBL/GenBank/DDBJ databases">
        <authorList>
            <person name="Salinas-Garcia M.A."/>
            <person name="Prieme A."/>
        </authorList>
    </citation>
    <scope>NUCLEOTIDE SEQUENCE [LARGE SCALE GENOMIC DNA]</scope>
    <source>
        <strain evidence="2 3">DSM 21081</strain>
    </source>
</reference>
<gene>
    <name evidence="2" type="ORF">ACETWP_14740</name>
</gene>
<evidence type="ECO:0000256" key="1">
    <source>
        <dbReference type="SAM" id="SignalP"/>
    </source>
</evidence>
<keyword evidence="1" id="KW-0732">Signal</keyword>
<dbReference type="Proteomes" id="UP001575652">
    <property type="component" value="Unassembled WGS sequence"/>
</dbReference>
<evidence type="ECO:0000313" key="3">
    <source>
        <dbReference type="Proteomes" id="UP001575652"/>
    </source>
</evidence>
<protein>
    <recommendedName>
        <fullName evidence="4">Ig-like domain (Group 3)</fullName>
    </recommendedName>
</protein>
<keyword evidence="3" id="KW-1185">Reference proteome</keyword>
<feature type="chain" id="PRO_5046161813" description="Ig-like domain (Group 3)" evidence="1">
    <location>
        <begin position="29"/>
        <end position="434"/>
    </location>
</feature>
<organism evidence="2 3">
    <name type="scientific">Arthrobacter halodurans</name>
    <dbReference type="NCBI Taxonomy" id="516699"/>
    <lineage>
        <taxon>Bacteria</taxon>
        <taxon>Bacillati</taxon>
        <taxon>Actinomycetota</taxon>
        <taxon>Actinomycetes</taxon>
        <taxon>Micrococcales</taxon>
        <taxon>Micrococcaceae</taxon>
        <taxon>Arthrobacter</taxon>
    </lineage>
</organism>
<name>A0ABV4UQZ0_9MICC</name>
<comment type="caution">
    <text evidence="2">The sequence shown here is derived from an EMBL/GenBank/DDBJ whole genome shotgun (WGS) entry which is preliminary data.</text>
</comment>
<dbReference type="RefSeq" id="WP_373973024.1">
    <property type="nucleotide sequence ID" value="NZ_JBHDLJ010000015.1"/>
</dbReference>